<proteinExistence type="predicted"/>
<dbReference type="InterPro" id="IPR004158">
    <property type="entry name" value="DUF247_pln"/>
</dbReference>
<dbReference type="Proteomes" id="UP000275267">
    <property type="component" value="Unassembled WGS sequence"/>
</dbReference>
<evidence type="ECO:0000313" key="1">
    <source>
        <dbReference type="EMBL" id="RLN39525.1"/>
    </source>
</evidence>
<evidence type="ECO:0000313" key="2">
    <source>
        <dbReference type="Proteomes" id="UP000275267"/>
    </source>
</evidence>
<comment type="caution">
    <text evidence="1">The sequence shown here is derived from an EMBL/GenBank/DDBJ whole genome shotgun (WGS) entry which is preliminary data.</text>
</comment>
<dbReference type="OrthoDB" id="2356035at2759"/>
<dbReference type="EMBL" id="PQIB02000001">
    <property type="protein sequence ID" value="RLN39525.1"/>
    <property type="molecule type" value="Genomic_DNA"/>
</dbReference>
<sequence length="157" mass="17189">MAASGRQAGGRDGTTPLMFNEVRCVVQIRYSLHEEGASGGDDDDITVSAFDVPKVLQEEVRAQPHPPRHAHAVTLENQVPLFLLRKILEPQCASAGEAAGLFAWMVTGLMKELCPFKMMDSFPVVDVGKHARQLEVLYYILLQSCHEHAADSGGTEE</sequence>
<organism evidence="1 2">
    <name type="scientific">Panicum miliaceum</name>
    <name type="common">Proso millet</name>
    <name type="synonym">Broomcorn millet</name>
    <dbReference type="NCBI Taxonomy" id="4540"/>
    <lineage>
        <taxon>Eukaryota</taxon>
        <taxon>Viridiplantae</taxon>
        <taxon>Streptophyta</taxon>
        <taxon>Embryophyta</taxon>
        <taxon>Tracheophyta</taxon>
        <taxon>Spermatophyta</taxon>
        <taxon>Magnoliopsida</taxon>
        <taxon>Liliopsida</taxon>
        <taxon>Poales</taxon>
        <taxon>Poaceae</taxon>
        <taxon>PACMAD clade</taxon>
        <taxon>Panicoideae</taxon>
        <taxon>Panicodae</taxon>
        <taxon>Paniceae</taxon>
        <taxon>Panicinae</taxon>
        <taxon>Panicum</taxon>
        <taxon>Panicum sect. Panicum</taxon>
    </lineage>
</organism>
<reference evidence="2" key="1">
    <citation type="journal article" date="2019" name="Nat. Commun.">
        <title>The genome of broomcorn millet.</title>
        <authorList>
            <person name="Zou C."/>
            <person name="Miki D."/>
            <person name="Li D."/>
            <person name="Tang Q."/>
            <person name="Xiao L."/>
            <person name="Rajput S."/>
            <person name="Deng P."/>
            <person name="Jia W."/>
            <person name="Huang R."/>
            <person name="Zhang M."/>
            <person name="Sun Y."/>
            <person name="Hu J."/>
            <person name="Fu X."/>
            <person name="Schnable P.S."/>
            <person name="Li F."/>
            <person name="Zhang H."/>
            <person name="Feng B."/>
            <person name="Zhu X."/>
            <person name="Liu R."/>
            <person name="Schnable J.C."/>
            <person name="Zhu J.-K."/>
            <person name="Zhang H."/>
        </authorList>
    </citation>
    <scope>NUCLEOTIDE SEQUENCE [LARGE SCALE GENOMIC DNA]</scope>
</reference>
<accession>A0A3L6TJ69</accession>
<dbReference type="Pfam" id="PF03140">
    <property type="entry name" value="DUF247"/>
    <property type="match status" value="1"/>
</dbReference>
<gene>
    <name evidence="1" type="ORF">C2845_PM01G43540</name>
</gene>
<keyword evidence="2" id="KW-1185">Reference proteome</keyword>
<dbReference type="AlphaFoldDB" id="A0A3L6TJ69"/>
<protein>
    <submittedName>
        <fullName evidence="1">UPF0481 protein</fullName>
    </submittedName>
</protein>
<dbReference type="STRING" id="4540.A0A3L6TJ69"/>
<name>A0A3L6TJ69_PANMI</name>